<proteinExistence type="evidence at transcript level"/>
<dbReference type="Gene3D" id="2.40.128.20">
    <property type="match status" value="1"/>
</dbReference>
<protein>
    <recommendedName>
        <fullName evidence="3">Group i salivary lipocalin</fullName>
    </recommendedName>
</protein>
<accession>A0A131XCF7</accession>
<feature type="chain" id="PRO_5012791455" description="Group i salivary lipocalin" evidence="1">
    <location>
        <begin position="16"/>
        <end position="179"/>
    </location>
</feature>
<keyword evidence="1" id="KW-0732">Signal</keyword>
<organism evidence="2">
    <name type="scientific">Hyalomma excavatum</name>
    <dbReference type="NCBI Taxonomy" id="257692"/>
    <lineage>
        <taxon>Eukaryota</taxon>
        <taxon>Metazoa</taxon>
        <taxon>Ecdysozoa</taxon>
        <taxon>Arthropoda</taxon>
        <taxon>Chelicerata</taxon>
        <taxon>Arachnida</taxon>
        <taxon>Acari</taxon>
        <taxon>Parasitiformes</taxon>
        <taxon>Ixodida</taxon>
        <taxon>Ixodoidea</taxon>
        <taxon>Ixodidae</taxon>
        <taxon>Hyalomminae</taxon>
        <taxon>Hyalomma</taxon>
    </lineage>
</organism>
<evidence type="ECO:0008006" key="3">
    <source>
        <dbReference type="Google" id="ProtNLM"/>
    </source>
</evidence>
<evidence type="ECO:0000256" key="1">
    <source>
        <dbReference type="SAM" id="SignalP"/>
    </source>
</evidence>
<dbReference type="SUPFAM" id="SSF50814">
    <property type="entry name" value="Lipocalins"/>
    <property type="match status" value="1"/>
</dbReference>
<name>A0A131XCF7_9ACAR</name>
<reference evidence="2" key="1">
    <citation type="journal article" date="2017" name="Ticks Tick Borne Dis.">
        <title>An insight into the sialome of Hyalomma excavatum.</title>
        <authorList>
            <person name="Ribeiro J.M."/>
            <person name="Slovak M."/>
            <person name="Francischetti I.M."/>
        </authorList>
    </citation>
    <scope>NUCLEOTIDE SEQUENCE</scope>
    <source>
        <strain evidence="2">Samish</strain>
        <tissue evidence="2">Salivary glands</tissue>
    </source>
</reference>
<feature type="non-terminal residue" evidence="2">
    <location>
        <position position="179"/>
    </location>
</feature>
<dbReference type="EMBL" id="GEFH01003237">
    <property type="protein sequence ID" value="JAP65344.1"/>
    <property type="molecule type" value="mRNA"/>
</dbReference>
<dbReference type="InterPro" id="IPR012674">
    <property type="entry name" value="Calycin"/>
</dbReference>
<dbReference type="AlphaFoldDB" id="A0A131XCF7"/>
<evidence type="ECO:0000313" key="2">
    <source>
        <dbReference type="EMBL" id="JAP65344.1"/>
    </source>
</evidence>
<feature type="signal peptide" evidence="1">
    <location>
        <begin position="1"/>
        <end position="15"/>
    </location>
</feature>
<sequence length="179" mass="20638">MILLFLPFLLGLADASSKNVPLRSPADYKANWTDLTEALNTGVKFWTKKRNYSFEGVDCNSWERIDLSQTVYNFFDRYRVRRTGWTQYTMTAALSNTTGGPQMKVRLPFQKEHQATPYLLRFWSHKEKCGIFTISNYRCEQRIWNTHTGSSSDDCDAAYDTLCGTTGIPVYKRSCVDPN</sequence>